<protein>
    <submittedName>
        <fullName evidence="1">DUF4928 domain-containing protein</fullName>
    </submittedName>
</protein>
<proteinExistence type="predicted"/>
<dbReference type="InterPro" id="IPR032564">
    <property type="entry name" value="DUF4928"/>
</dbReference>
<name>A0A5U4CUV0_SALER</name>
<organism evidence="1">
    <name type="scientific">Salmonella enterica</name>
    <name type="common">Salmonella choleraesuis</name>
    <dbReference type="NCBI Taxonomy" id="28901"/>
    <lineage>
        <taxon>Bacteria</taxon>
        <taxon>Pseudomonadati</taxon>
        <taxon>Pseudomonadota</taxon>
        <taxon>Gammaproteobacteria</taxon>
        <taxon>Enterobacterales</taxon>
        <taxon>Enterobacteriaceae</taxon>
        <taxon>Salmonella</taxon>
    </lineage>
</organism>
<dbReference type="EMBL" id="AAGMUQ010000011">
    <property type="protein sequence ID" value="EBP8538922.1"/>
    <property type="molecule type" value="Genomic_DNA"/>
</dbReference>
<reference evidence="1" key="1">
    <citation type="submission" date="2018-07" db="EMBL/GenBank/DDBJ databases">
        <authorList>
            <consortium name="PulseNet: The National Subtyping Network for Foodborne Disease Surveillance"/>
            <person name="Tarr C.L."/>
            <person name="Trees E."/>
            <person name="Katz L.S."/>
            <person name="Carleton-Romer H.A."/>
            <person name="Stroika S."/>
            <person name="Kucerova Z."/>
            <person name="Roache K.F."/>
            <person name="Sabol A.L."/>
            <person name="Besser J."/>
            <person name="Gerner-Smidt P."/>
        </authorList>
    </citation>
    <scope>NUCLEOTIDE SEQUENCE</scope>
    <source>
        <strain evidence="1">2015K-0757</strain>
    </source>
</reference>
<dbReference type="AlphaFoldDB" id="A0A5U4CUV0"/>
<gene>
    <name evidence="1" type="ORF">AMM99_20425</name>
</gene>
<sequence length="338" mass="37376">MNESSYIEVYLAAAKSWYEGERAKNGSINTNVMNAGLIVSRMMADGMPITDERLYSEGKSQVRGLSGSTISKILEQHGETRIFTREGGRTSRGTIFLAAAFRDVLNNTHGNGNRPVDTALVSNQLEAFFTQCVRLDYFDKQRITVDLDYNKPVSSVVSDILKAAAERSDKPTGAVLQHLIGAKLQLRFPDVHIGCDRANAADLHTNREGDFQVGTTAFHVTTAPMEKLISRCVENKRAGYRPVILTLESKVLAARQMADNVGMSEQIAVQAAETFIGNNIEEIAVYDGDKIREGLARLIQTYNARINTIEIDKSLMIDEPRWIANILSVSRETKESAS</sequence>
<comment type="caution">
    <text evidence="1">The sequence shown here is derived from an EMBL/GenBank/DDBJ whole genome shotgun (WGS) entry which is preliminary data.</text>
</comment>
<dbReference type="Pfam" id="PF16280">
    <property type="entry name" value="DUF4928"/>
    <property type="match status" value="1"/>
</dbReference>
<accession>A0A5U4CUV0</accession>
<evidence type="ECO:0000313" key="1">
    <source>
        <dbReference type="EMBL" id="EBP8538922.1"/>
    </source>
</evidence>